<dbReference type="EMBL" id="MLJW01003598">
    <property type="protein sequence ID" value="OIQ71706.1"/>
    <property type="molecule type" value="Genomic_DNA"/>
</dbReference>
<evidence type="ECO:0000259" key="1">
    <source>
        <dbReference type="Pfam" id="PF08818"/>
    </source>
</evidence>
<reference evidence="2" key="1">
    <citation type="submission" date="2016-10" db="EMBL/GenBank/DDBJ databases">
        <title>Sequence of Gallionella enrichment culture.</title>
        <authorList>
            <person name="Poehlein A."/>
            <person name="Muehling M."/>
            <person name="Daniel R."/>
        </authorList>
    </citation>
    <scope>NUCLEOTIDE SEQUENCE</scope>
</reference>
<feature type="domain" description="YdhG-like" evidence="1">
    <location>
        <begin position="22"/>
        <end position="115"/>
    </location>
</feature>
<name>A0A1J5PKN8_9ZZZZ</name>
<sequence>MRRPIHSVALINSFFENLPAEQREVAQSLQQAVMQAAQHLRQEVKWGNLCFQDNGENIIAIVLHKAQAHLQVFNGAQLAPRFPQLEGTGRGMRLLKCRYRQPIDQTLVAAITQASIEALG</sequence>
<protein>
    <recommendedName>
        <fullName evidence="1">YdhG-like domain-containing protein</fullName>
    </recommendedName>
</protein>
<comment type="caution">
    <text evidence="2">The sequence shown here is derived from an EMBL/GenBank/DDBJ whole genome shotgun (WGS) entry which is preliminary data.</text>
</comment>
<accession>A0A1J5PKN8</accession>
<dbReference type="SUPFAM" id="SSF159888">
    <property type="entry name" value="YdhG-like"/>
    <property type="match status" value="1"/>
</dbReference>
<dbReference type="Gene3D" id="3.90.1150.200">
    <property type="match status" value="1"/>
</dbReference>
<proteinExistence type="predicted"/>
<organism evidence="2">
    <name type="scientific">mine drainage metagenome</name>
    <dbReference type="NCBI Taxonomy" id="410659"/>
    <lineage>
        <taxon>unclassified sequences</taxon>
        <taxon>metagenomes</taxon>
        <taxon>ecological metagenomes</taxon>
    </lineage>
</organism>
<evidence type="ECO:0000313" key="2">
    <source>
        <dbReference type="EMBL" id="OIQ71706.1"/>
    </source>
</evidence>
<dbReference type="InterPro" id="IPR014922">
    <property type="entry name" value="YdhG-like"/>
</dbReference>
<dbReference type="Pfam" id="PF08818">
    <property type="entry name" value="DUF1801"/>
    <property type="match status" value="1"/>
</dbReference>
<gene>
    <name evidence="2" type="ORF">GALL_466760</name>
</gene>
<dbReference type="AlphaFoldDB" id="A0A1J5PKN8"/>